<feature type="region of interest" description="Disordered" evidence="1">
    <location>
        <begin position="19"/>
        <end position="79"/>
    </location>
</feature>
<dbReference type="Proteomes" id="UP001201163">
    <property type="component" value="Unassembled WGS sequence"/>
</dbReference>
<reference evidence="2" key="1">
    <citation type="submission" date="2022-01" db="EMBL/GenBank/DDBJ databases">
        <title>Comparative genomics reveals a dynamic genome evolution in the ectomycorrhizal milk-cap (Lactarius) mushrooms.</title>
        <authorList>
            <consortium name="DOE Joint Genome Institute"/>
            <person name="Lebreton A."/>
            <person name="Tang N."/>
            <person name="Kuo A."/>
            <person name="LaButti K."/>
            <person name="Drula E."/>
            <person name="Barry K."/>
            <person name="Clum A."/>
            <person name="Lipzen A."/>
            <person name="Mousain D."/>
            <person name="Ng V."/>
            <person name="Wang R."/>
            <person name="Wang X."/>
            <person name="Dai Y."/>
            <person name="Henrissat B."/>
            <person name="Grigoriev I.V."/>
            <person name="Guerin-Laguette A."/>
            <person name="Yu F."/>
            <person name="Martin F.M."/>
        </authorList>
    </citation>
    <scope>NUCLEOTIDE SEQUENCE</scope>
    <source>
        <strain evidence="2">QP</strain>
    </source>
</reference>
<protein>
    <submittedName>
        <fullName evidence="2">Uncharacterized protein</fullName>
    </submittedName>
</protein>
<organism evidence="2 3">
    <name type="scientific">Lactarius akahatsu</name>
    <dbReference type="NCBI Taxonomy" id="416441"/>
    <lineage>
        <taxon>Eukaryota</taxon>
        <taxon>Fungi</taxon>
        <taxon>Dikarya</taxon>
        <taxon>Basidiomycota</taxon>
        <taxon>Agaricomycotina</taxon>
        <taxon>Agaricomycetes</taxon>
        <taxon>Russulales</taxon>
        <taxon>Russulaceae</taxon>
        <taxon>Lactarius</taxon>
    </lineage>
</organism>
<dbReference type="EMBL" id="JAKELL010000003">
    <property type="protein sequence ID" value="KAH8999738.1"/>
    <property type="molecule type" value="Genomic_DNA"/>
</dbReference>
<accession>A0AAD4QHF7</accession>
<proteinExistence type="predicted"/>
<evidence type="ECO:0000313" key="3">
    <source>
        <dbReference type="Proteomes" id="UP001201163"/>
    </source>
</evidence>
<comment type="caution">
    <text evidence="2">The sequence shown here is derived from an EMBL/GenBank/DDBJ whole genome shotgun (WGS) entry which is preliminary data.</text>
</comment>
<keyword evidence="3" id="KW-1185">Reference proteome</keyword>
<evidence type="ECO:0000256" key="1">
    <source>
        <dbReference type="SAM" id="MobiDB-lite"/>
    </source>
</evidence>
<dbReference type="AlphaFoldDB" id="A0AAD4QHF7"/>
<evidence type="ECO:0000313" key="2">
    <source>
        <dbReference type="EMBL" id="KAH8999738.1"/>
    </source>
</evidence>
<feature type="compositionally biased region" description="Pro residues" evidence="1">
    <location>
        <begin position="37"/>
        <end position="59"/>
    </location>
</feature>
<name>A0AAD4QHF7_9AGAM</name>
<gene>
    <name evidence="2" type="ORF">EDB92DRAFT_1940496</name>
</gene>
<sequence>MAREAGTALLLSLIPVNSGGGFPPNHPFPPGTGAAPPGMPTVPPPLPPPLPPPPPPPPDGGTGVPLGGFDAPPPELDAPKVPPPLLHYPAVASLQLTIPEDDEWVEVFRRLLDDLPAHVLGSAYWNTSPIDPRGGYRCVINRQVHLIEFINNAWYLVERHFDSELRQYIHHTRDSLQIECENPLRLSWWLSEDRENPETLPPTTAPIQTEEAIEQIKEDIQLNPTPPDPVNELTEAFRRLTPIHTEFTPAKPAISTTPIHAPMATTPLTGALKGVSPTVFTGDCAKSKQFL</sequence>